<sequence>MLQEVVESCCLQPRDITITGNGSWSSSNSMIMGTLVLMKKNFLELHCIKASFLDRIHKLLGKGVSSHLMSSVHPAPEWMEGQDWENSLLDEAIIIVNSTSRR</sequence>
<keyword evidence="2" id="KW-1185">Reference proteome</keyword>
<proteinExistence type="predicted"/>
<name>A0AAV2ELV2_9ROSI</name>
<dbReference type="InterPro" id="IPR036392">
    <property type="entry name" value="PLAT/LH2_dom_sf"/>
</dbReference>
<dbReference type="Gene3D" id="2.60.60.20">
    <property type="entry name" value="PLAT/LH2 domain"/>
    <property type="match status" value="1"/>
</dbReference>
<evidence type="ECO:0000313" key="2">
    <source>
        <dbReference type="Proteomes" id="UP001497516"/>
    </source>
</evidence>
<protein>
    <submittedName>
        <fullName evidence="1">Uncharacterized protein</fullName>
    </submittedName>
</protein>
<accession>A0AAV2ELV2</accession>
<dbReference type="EMBL" id="OZ034818">
    <property type="protein sequence ID" value="CAL1386692.1"/>
    <property type="molecule type" value="Genomic_DNA"/>
</dbReference>
<dbReference type="Proteomes" id="UP001497516">
    <property type="component" value="Chromosome 5"/>
</dbReference>
<dbReference type="AlphaFoldDB" id="A0AAV2ELV2"/>
<reference evidence="1 2" key="1">
    <citation type="submission" date="2024-04" db="EMBL/GenBank/DDBJ databases">
        <authorList>
            <person name="Fracassetti M."/>
        </authorList>
    </citation>
    <scope>NUCLEOTIDE SEQUENCE [LARGE SCALE GENOMIC DNA]</scope>
</reference>
<gene>
    <name evidence="1" type="ORF">LTRI10_LOCUS27722</name>
</gene>
<organism evidence="1 2">
    <name type="scientific">Linum trigynum</name>
    <dbReference type="NCBI Taxonomy" id="586398"/>
    <lineage>
        <taxon>Eukaryota</taxon>
        <taxon>Viridiplantae</taxon>
        <taxon>Streptophyta</taxon>
        <taxon>Embryophyta</taxon>
        <taxon>Tracheophyta</taxon>
        <taxon>Spermatophyta</taxon>
        <taxon>Magnoliopsida</taxon>
        <taxon>eudicotyledons</taxon>
        <taxon>Gunneridae</taxon>
        <taxon>Pentapetalae</taxon>
        <taxon>rosids</taxon>
        <taxon>fabids</taxon>
        <taxon>Malpighiales</taxon>
        <taxon>Linaceae</taxon>
        <taxon>Linum</taxon>
    </lineage>
</organism>
<evidence type="ECO:0000313" key="1">
    <source>
        <dbReference type="EMBL" id="CAL1386692.1"/>
    </source>
</evidence>
<dbReference type="SUPFAM" id="SSF49723">
    <property type="entry name" value="Lipase/lipooxygenase domain (PLAT/LH2 domain)"/>
    <property type="match status" value="1"/>
</dbReference>